<keyword evidence="2" id="KW-1185">Reference proteome</keyword>
<sequence length="28" mass="3247">IFKSHLVFSTSLIISLWDCRTGWHLKTG</sequence>
<protein>
    <submittedName>
        <fullName evidence="1">Uncharacterized protein</fullName>
    </submittedName>
</protein>
<organism evidence="1 2">
    <name type="scientific">Chinchilla lanigera</name>
    <name type="common">Long-tailed chinchilla</name>
    <name type="synonym">Chinchilla villidera</name>
    <dbReference type="NCBI Taxonomy" id="34839"/>
    <lineage>
        <taxon>Eukaryota</taxon>
        <taxon>Metazoa</taxon>
        <taxon>Chordata</taxon>
        <taxon>Craniata</taxon>
        <taxon>Vertebrata</taxon>
        <taxon>Euteleostomi</taxon>
        <taxon>Mammalia</taxon>
        <taxon>Eutheria</taxon>
        <taxon>Euarchontoglires</taxon>
        <taxon>Glires</taxon>
        <taxon>Rodentia</taxon>
        <taxon>Hystricomorpha</taxon>
        <taxon>Chinchillidae</taxon>
        <taxon>Chinchilla</taxon>
    </lineage>
</organism>
<name>A0A8C2YK66_CHILA</name>
<reference evidence="1" key="1">
    <citation type="submission" date="2025-08" db="UniProtKB">
        <authorList>
            <consortium name="Ensembl"/>
        </authorList>
    </citation>
    <scope>IDENTIFICATION</scope>
</reference>
<dbReference type="Ensembl" id="ENSCLAT00000004741.1">
    <property type="protein sequence ID" value="ENSCLAP00000004655.1"/>
    <property type="gene ID" value="ENSCLAG00000003312.1"/>
</dbReference>
<dbReference type="AlphaFoldDB" id="A0A8C2YK66"/>
<dbReference type="Proteomes" id="UP000694398">
    <property type="component" value="Unassembled WGS sequence"/>
</dbReference>
<accession>A0A8C2YK66</accession>
<proteinExistence type="predicted"/>
<evidence type="ECO:0000313" key="1">
    <source>
        <dbReference type="Ensembl" id="ENSCLAP00000004655.1"/>
    </source>
</evidence>
<reference evidence="1" key="2">
    <citation type="submission" date="2025-09" db="UniProtKB">
        <authorList>
            <consortium name="Ensembl"/>
        </authorList>
    </citation>
    <scope>IDENTIFICATION</scope>
</reference>
<evidence type="ECO:0000313" key="2">
    <source>
        <dbReference type="Proteomes" id="UP000694398"/>
    </source>
</evidence>